<dbReference type="PROSITE" id="PS00802">
    <property type="entry name" value="TRANSKETOLASE_2"/>
    <property type="match status" value="1"/>
</dbReference>
<organism evidence="13 14">
    <name type="scientific">Zhenpiania hominis</name>
    <dbReference type="NCBI Taxonomy" id="2763644"/>
    <lineage>
        <taxon>Bacteria</taxon>
        <taxon>Bacillati</taxon>
        <taxon>Bacillota</taxon>
        <taxon>Clostridia</taxon>
        <taxon>Peptostreptococcales</taxon>
        <taxon>Anaerovoracaceae</taxon>
        <taxon>Zhenpiania</taxon>
    </lineage>
</organism>
<feature type="binding site" evidence="10">
    <location>
        <position position="285"/>
    </location>
    <ligand>
        <name>thiamine diphosphate</name>
        <dbReference type="ChEBI" id="CHEBI:58937"/>
    </ligand>
</feature>
<comment type="subunit">
    <text evidence="3 10">Homodimer.</text>
</comment>
<dbReference type="GO" id="GO:0009228">
    <property type="term" value="P:thiamine biosynthetic process"/>
    <property type="evidence" value="ECO:0007669"/>
    <property type="project" value="UniProtKB-UniRule"/>
</dbReference>
<dbReference type="CDD" id="cd02007">
    <property type="entry name" value="TPP_DXS"/>
    <property type="match status" value="1"/>
</dbReference>
<feature type="binding site" evidence="10">
    <location>
        <begin position="146"/>
        <end position="147"/>
    </location>
    <ligand>
        <name>thiamine diphosphate</name>
        <dbReference type="ChEBI" id="CHEBI:58937"/>
    </ligand>
</feature>
<evidence type="ECO:0000256" key="2">
    <source>
        <dbReference type="ARBA" id="ARBA00011081"/>
    </source>
</evidence>
<evidence type="ECO:0000256" key="6">
    <source>
        <dbReference type="ARBA" id="ARBA00022842"/>
    </source>
</evidence>
<keyword evidence="6 10" id="KW-0460">Magnesium</keyword>
<evidence type="ECO:0000313" key="14">
    <source>
        <dbReference type="Proteomes" id="UP000602647"/>
    </source>
</evidence>
<comment type="cofactor">
    <cofactor evidence="10">
        <name>thiamine diphosphate</name>
        <dbReference type="ChEBI" id="CHEBI:58937"/>
    </cofactor>
    <text evidence="10">Binds 1 thiamine pyrophosphate per subunit.</text>
</comment>
<feature type="region of interest" description="Disordered" evidence="11">
    <location>
        <begin position="287"/>
        <end position="311"/>
    </location>
</feature>
<keyword evidence="7 10" id="KW-0784">Thiamine biosynthesis</keyword>
<dbReference type="InterPro" id="IPR049557">
    <property type="entry name" value="Transketolase_CS"/>
</dbReference>
<dbReference type="NCBIfam" id="NF003933">
    <property type="entry name" value="PRK05444.2-2"/>
    <property type="match status" value="1"/>
</dbReference>
<comment type="caution">
    <text evidence="13">The sequence shown here is derived from an EMBL/GenBank/DDBJ whole genome shotgun (WGS) entry which is preliminary data.</text>
</comment>
<dbReference type="EMBL" id="JACRYT010000003">
    <property type="protein sequence ID" value="MBC6679170.1"/>
    <property type="molecule type" value="Genomic_DNA"/>
</dbReference>
<dbReference type="FunFam" id="3.40.50.970:FF:000005">
    <property type="entry name" value="1-deoxy-D-xylulose-5-phosphate synthase"/>
    <property type="match status" value="1"/>
</dbReference>
<dbReference type="Gene3D" id="3.40.50.920">
    <property type="match status" value="1"/>
</dbReference>
<feature type="binding site" evidence="10">
    <location>
        <position position="73"/>
    </location>
    <ligand>
        <name>thiamine diphosphate</name>
        <dbReference type="ChEBI" id="CHEBI:58937"/>
    </ligand>
</feature>
<dbReference type="Pfam" id="PF02780">
    <property type="entry name" value="Transketolase_C"/>
    <property type="match status" value="1"/>
</dbReference>
<keyword evidence="5 10" id="KW-0479">Metal-binding</keyword>
<feature type="binding site" evidence="10">
    <location>
        <begin position="114"/>
        <end position="116"/>
    </location>
    <ligand>
        <name>thiamine diphosphate</name>
        <dbReference type="ChEBI" id="CHEBI:58937"/>
    </ligand>
</feature>
<dbReference type="InterPro" id="IPR005477">
    <property type="entry name" value="Dxylulose-5-P_synthase"/>
</dbReference>
<keyword evidence="14" id="KW-1185">Reference proteome</keyword>
<gene>
    <name evidence="10" type="primary">dxs</name>
    <name evidence="13" type="ORF">H9L42_04940</name>
</gene>
<dbReference type="InterPro" id="IPR020826">
    <property type="entry name" value="Transketolase_BS"/>
</dbReference>
<feature type="binding site" evidence="10">
    <location>
        <position position="366"/>
    </location>
    <ligand>
        <name>thiamine diphosphate</name>
        <dbReference type="ChEBI" id="CHEBI:58937"/>
    </ligand>
</feature>
<protein>
    <recommendedName>
        <fullName evidence="10">1-deoxy-D-xylulose-5-phosphate synthase</fullName>
        <ecNumber evidence="10">2.2.1.7</ecNumber>
    </recommendedName>
    <alternativeName>
        <fullName evidence="10">1-deoxyxylulose-5-phosphate synthase</fullName>
        <shortName evidence="10">DXP synthase</shortName>
        <shortName evidence="10">DXPS</shortName>
    </alternativeName>
</protein>
<evidence type="ECO:0000256" key="5">
    <source>
        <dbReference type="ARBA" id="ARBA00022723"/>
    </source>
</evidence>
<name>A0A923NJQ9_9FIRM</name>
<dbReference type="CDD" id="cd07033">
    <property type="entry name" value="TPP_PYR_DXS_TK_like"/>
    <property type="match status" value="1"/>
</dbReference>
<sequence>MKKLVEYDFPRDLKDMSIKELDLLSYEIRDFLISNISKTGGHLASNLGVVELSIALHKVFDTPKDKLVWDVGHQSYVHKILTGRAGGFENLRKFGGMSGFPKVKESEYDTFDTGHSSTSISIAAGMAAARDLRGEHYNIAAIIGDGALTGGLAYEALNNAGASKTKMIVILNDNGMSIAPNTGGVSRYLEKLRSSQKYTEFKQKLKKNVAEIPGIGKGVVSGMQHMRDSLKYAVLDGIMFEELGFKYFGPIDGHSVEDLIRTLELVKEVDEPVFLHVITQKGKGYRSAEETPSKYHGTGPFDPTTGKQHSSGTELSYSKVFGRKLSQLARTNSEIVAVGAAMLEGTGLKEFKQKYPKRTFDVGIAEAHAVTFAAGMAAGGFRPVVAIYSTFLQRAYDQIMEDVCLQKLPVVFAIDRAGIVGADGETHHGMFDLSYLGHMPNMTILAPADSNELESMLEYALTLEGPCAIRYPRGEAAQLDFYQPIAGSLVQKEGRDLEIWAVGNMVSTGLEVCKLLEKRGLDAGLVNARFVRPLDQPAIEASAGRTGLIVTLEDNVVTGGFGENLAAAIMESPVKVLNFGWPDCFIEHGSCGQLFEKYGLDPESIAERIWNYIEKQA</sequence>
<evidence type="ECO:0000256" key="10">
    <source>
        <dbReference type="HAMAP-Rule" id="MF_00315"/>
    </source>
</evidence>
<feature type="binding site" evidence="10">
    <location>
        <position position="174"/>
    </location>
    <ligand>
        <name>thiamine diphosphate</name>
        <dbReference type="ChEBI" id="CHEBI:58937"/>
    </ligand>
</feature>
<dbReference type="GO" id="GO:0000287">
    <property type="term" value="F:magnesium ion binding"/>
    <property type="evidence" value="ECO:0007669"/>
    <property type="project" value="UniProtKB-UniRule"/>
</dbReference>
<dbReference type="NCBIfam" id="TIGR00204">
    <property type="entry name" value="dxs"/>
    <property type="match status" value="1"/>
</dbReference>
<comment type="catalytic activity">
    <reaction evidence="10">
        <text>D-glyceraldehyde 3-phosphate + pyruvate + H(+) = 1-deoxy-D-xylulose 5-phosphate + CO2</text>
        <dbReference type="Rhea" id="RHEA:12605"/>
        <dbReference type="ChEBI" id="CHEBI:15361"/>
        <dbReference type="ChEBI" id="CHEBI:15378"/>
        <dbReference type="ChEBI" id="CHEBI:16526"/>
        <dbReference type="ChEBI" id="CHEBI:57792"/>
        <dbReference type="ChEBI" id="CHEBI:59776"/>
        <dbReference type="EC" id="2.2.1.7"/>
    </reaction>
</comment>
<dbReference type="GO" id="GO:0016114">
    <property type="term" value="P:terpenoid biosynthetic process"/>
    <property type="evidence" value="ECO:0007669"/>
    <property type="project" value="UniProtKB-UniRule"/>
</dbReference>
<dbReference type="Gene3D" id="3.40.50.970">
    <property type="match status" value="2"/>
</dbReference>
<feature type="domain" description="Transketolase-like pyrimidine-binding" evidence="12">
    <location>
        <begin position="315"/>
        <end position="478"/>
    </location>
</feature>
<dbReference type="InterPro" id="IPR005475">
    <property type="entry name" value="Transketolase-like_Pyr-bd"/>
</dbReference>
<keyword evidence="8 10" id="KW-0786">Thiamine pyrophosphate</keyword>
<evidence type="ECO:0000313" key="13">
    <source>
        <dbReference type="EMBL" id="MBC6679170.1"/>
    </source>
</evidence>
<dbReference type="RefSeq" id="WP_187302274.1">
    <property type="nucleotide sequence ID" value="NZ_CBCTON010000008.1"/>
</dbReference>
<proteinExistence type="inferred from homology"/>
<evidence type="ECO:0000256" key="7">
    <source>
        <dbReference type="ARBA" id="ARBA00022977"/>
    </source>
</evidence>
<dbReference type="SUPFAM" id="SSF52922">
    <property type="entry name" value="TK C-terminal domain-like"/>
    <property type="match status" value="1"/>
</dbReference>
<dbReference type="GO" id="GO:0008661">
    <property type="term" value="F:1-deoxy-D-xylulose-5-phosphate synthase activity"/>
    <property type="evidence" value="ECO:0007669"/>
    <property type="project" value="UniProtKB-UniRule"/>
</dbReference>
<keyword evidence="9 10" id="KW-0414">Isoprene biosynthesis</keyword>
<accession>A0A923NJQ9</accession>
<dbReference type="SUPFAM" id="SSF52518">
    <property type="entry name" value="Thiamin diphosphate-binding fold (THDP-binding)"/>
    <property type="match status" value="2"/>
</dbReference>
<dbReference type="PANTHER" id="PTHR43322">
    <property type="entry name" value="1-D-DEOXYXYLULOSE 5-PHOSPHATE SYNTHASE-RELATED"/>
    <property type="match status" value="1"/>
</dbReference>
<evidence type="ECO:0000256" key="1">
    <source>
        <dbReference type="ARBA" id="ARBA00004980"/>
    </source>
</evidence>
<comment type="cofactor">
    <cofactor evidence="10">
        <name>Mg(2+)</name>
        <dbReference type="ChEBI" id="CHEBI:18420"/>
    </cofactor>
    <text evidence="10">Binds 1 Mg(2+) ion per subunit.</text>
</comment>
<evidence type="ECO:0000256" key="9">
    <source>
        <dbReference type="ARBA" id="ARBA00023229"/>
    </source>
</evidence>
<dbReference type="GO" id="GO:0030976">
    <property type="term" value="F:thiamine pyrophosphate binding"/>
    <property type="evidence" value="ECO:0007669"/>
    <property type="project" value="UniProtKB-UniRule"/>
</dbReference>
<dbReference type="EC" id="2.2.1.7" evidence="10"/>
<dbReference type="Proteomes" id="UP000602647">
    <property type="component" value="Unassembled WGS sequence"/>
</dbReference>
<evidence type="ECO:0000256" key="3">
    <source>
        <dbReference type="ARBA" id="ARBA00011738"/>
    </source>
</evidence>
<evidence type="ECO:0000256" key="8">
    <source>
        <dbReference type="ARBA" id="ARBA00023052"/>
    </source>
</evidence>
<dbReference type="InterPro" id="IPR033248">
    <property type="entry name" value="Transketolase_C"/>
</dbReference>
<dbReference type="GO" id="GO:0005829">
    <property type="term" value="C:cytosol"/>
    <property type="evidence" value="ECO:0007669"/>
    <property type="project" value="TreeGrafter"/>
</dbReference>
<dbReference type="InterPro" id="IPR009014">
    <property type="entry name" value="Transketo_C/PFOR_II"/>
</dbReference>
<comment type="function">
    <text evidence="10">Catalyzes the acyloin condensation reaction between C atoms 2 and 3 of pyruvate and glyceraldehyde 3-phosphate to yield 1-deoxy-D-xylulose-5-phosphate (DXP).</text>
</comment>
<feature type="binding site" evidence="10">
    <location>
        <position position="145"/>
    </location>
    <ligand>
        <name>Mg(2+)</name>
        <dbReference type="ChEBI" id="CHEBI:18420"/>
    </ligand>
</feature>
<dbReference type="GO" id="GO:0019288">
    <property type="term" value="P:isopentenyl diphosphate biosynthetic process, methylerythritol 4-phosphate pathway"/>
    <property type="evidence" value="ECO:0007669"/>
    <property type="project" value="TreeGrafter"/>
</dbReference>
<keyword evidence="4 10" id="KW-0808">Transferase</keyword>
<feature type="binding site" evidence="10">
    <location>
        <position position="174"/>
    </location>
    <ligand>
        <name>Mg(2+)</name>
        <dbReference type="ChEBI" id="CHEBI:18420"/>
    </ligand>
</feature>
<evidence type="ECO:0000259" key="12">
    <source>
        <dbReference type="SMART" id="SM00861"/>
    </source>
</evidence>
<dbReference type="InterPro" id="IPR029061">
    <property type="entry name" value="THDP-binding"/>
</dbReference>
<dbReference type="PROSITE" id="PS00801">
    <property type="entry name" value="TRANSKETOLASE_1"/>
    <property type="match status" value="1"/>
</dbReference>
<comment type="similarity">
    <text evidence="2 10">Belongs to the transketolase family. DXPS subfamily.</text>
</comment>
<comment type="pathway">
    <text evidence="1 10">Metabolic intermediate biosynthesis; 1-deoxy-D-xylulose 5-phosphate biosynthesis; 1-deoxy-D-xylulose 5-phosphate from D-glyceraldehyde 3-phosphate and pyruvate: step 1/1.</text>
</comment>
<evidence type="ECO:0000256" key="4">
    <source>
        <dbReference type="ARBA" id="ARBA00022679"/>
    </source>
</evidence>
<evidence type="ECO:0000256" key="11">
    <source>
        <dbReference type="SAM" id="MobiDB-lite"/>
    </source>
</evidence>
<dbReference type="Pfam" id="PF02779">
    <property type="entry name" value="Transket_pyr"/>
    <property type="match status" value="1"/>
</dbReference>
<dbReference type="HAMAP" id="MF_00315">
    <property type="entry name" value="DXP_synth"/>
    <property type="match status" value="1"/>
</dbReference>
<dbReference type="AlphaFoldDB" id="A0A923NJQ9"/>
<dbReference type="SMART" id="SM00861">
    <property type="entry name" value="Transket_pyr"/>
    <property type="match status" value="1"/>
</dbReference>
<reference evidence="13" key="1">
    <citation type="submission" date="2020-08" db="EMBL/GenBank/DDBJ databases">
        <title>Genome public.</title>
        <authorList>
            <person name="Liu C."/>
            <person name="Sun Q."/>
        </authorList>
    </citation>
    <scope>NUCLEOTIDE SEQUENCE</scope>
    <source>
        <strain evidence="13">BX12</strain>
    </source>
</reference>
<dbReference type="PANTHER" id="PTHR43322:SF5">
    <property type="entry name" value="1-DEOXY-D-XYLULOSE-5-PHOSPHATE SYNTHASE, CHLOROPLASTIC"/>
    <property type="match status" value="1"/>
</dbReference>
<dbReference type="Pfam" id="PF13292">
    <property type="entry name" value="DXP_synthase_N"/>
    <property type="match status" value="1"/>
</dbReference>